<evidence type="ECO:0000256" key="2">
    <source>
        <dbReference type="ARBA" id="ARBA00022705"/>
    </source>
</evidence>
<keyword evidence="4" id="KW-0539">Nucleus</keyword>
<evidence type="ECO:0000256" key="6">
    <source>
        <dbReference type="ARBA" id="ARBA00038447"/>
    </source>
</evidence>
<comment type="similarity">
    <text evidence="6">Belongs to the CTF8 family.</text>
</comment>
<accession>A0A0G2FC35</accession>
<sequence length="156" mass="16927">MAASSVTLHPSTTSPPTTANSGNPLPQLLQTPSGLALLELQGTINLPAVEGGDGPQQQQPVDIGRLDFPDYRPDSLTFDASSTTWMRRVYMYVGQHQRLTGEVKKLPRAVGVVQRRQREQRGGCGGGDDRAEELEVVEIVKYKIVFSSRPEPVGTA</sequence>
<gene>
    <name evidence="8" type="ORF">UCDDA912_g07846</name>
</gene>
<dbReference type="AlphaFoldDB" id="A0A0G2FC35"/>
<comment type="subcellular location">
    <subcellularLocation>
        <location evidence="1">Nucleus</location>
    </subcellularLocation>
</comment>
<dbReference type="GO" id="GO:0003677">
    <property type="term" value="F:DNA binding"/>
    <property type="evidence" value="ECO:0007669"/>
    <property type="project" value="UniProtKB-KW"/>
</dbReference>
<evidence type="ECO:0000256" key="5">
    <source>
        <dbReference type="ARBA" id="ARBA00023306"/>
    </source>
</evidence>
<dbReference type="Pfam" id="PF09696">
    <property type="entry name" value="Ctf8"/>
    <property type="match status" value="1"/>
</dbReference>
<evidence type="ECO:0000256" key="1">
    <source>
        <dbReference type="ARBA" id="ARBA00004123"/>
    </source>
</evidence>
<dbReference type="PANTHER" id="PTHR28605:SF1">
    <property type="entry name" value="CHROMOSOME TRANSMISSION FIDELITY FACTOR 8"/>
    <property type="match status" value="1"/>
</dbReference>
<dbReference type="GO" id="GO:0007064">
    <property type="term" value="P:mitotic sister chromatid cohesion"/>
    <property type="evidence" value="ECO:0007669"/>
    <property type="project" value="InterPro"/>
</dbReference>
<feature type="region of interest" description="Disordered" evidence="7">
    <location>
        <begin position="1"/>
        <end position="25"/>
    </location>
</feature>
<dbReference type="STRING" id="1214573.A0A0G2FC35"/>
<evidence type="ECO:0000313" key="9">
    <source>
        <dbReference type="Proteomes" id="UP000034680"/>
    </source>
</evidence>
<evidence type="ECO:0000256" key="4">
    <source>
        <dbReference type="ARBA" id="ARBA00023242"/>
    </source>
</evidence>
<name>A0A0G2FC35_9PEZI</name>
<evidence type="ECO:0000256" key="3">
    <source>
        <dbReference type="ARBA" id="ARBA00023125"/>
    </source>
</evidence>
<keyword evidence="5" id="KW-0131">Cell cycle</keyword>
<feature type="compositionally biased region" description="Low complexity" evidence="7">
    <location>
        <begin position="1"/>
        <end position="21"/>
    </location>
</feature>
<organism evidence="8 9">
    <name type="scientific">Diaporthe ampelina</name>
    <dbReference type="NCBI Taxonomy" id="1214573"/>
    <lineage>
        <taxon>Eukaryota</taxon>
        <taxon>Fungi</taxon>
        <taxon>Dikarya</taxon>
        <taxon>Ascomycota</taxon>
        <taxon>Pezizomycotina</taxon>
        <taxon>Sordariomycetes</taxon>
        <taxon>Sordariomycetidae</taxon>
        <taxon>Diaporthales</taxon>
        <taxon>Diaporthaceae</taxon>
        <taxon>Diaporthe</taxon>
    </lineage>
</organism>
<keyword evidence="2" id="KW-0235">DNA replication</keyword>
<dbReference type="GO" id="GO:0006260">
    <property type="term" value="P:DNA replication"/>
    <property type="evidence" value="ECO:0007669"/>
    <property type="project" value="UniProtKB-KW"/>
</dbReference>
<dbReference type="GO" id="GO:0031390">
    <property type="term" value="C:Ctf18 RFC-like complex"/>
    <property type="evidence" value="ECO:0007669"/>
    <property type="project" value="InterPro"/>
</dbReference>
<keyword evidence="3" id="KW-0238">DNA-binding</keyword>
<reference evidence="8 9" key="2">
    <citation type="submission" date="2015-05" db="EMBL/GenBank/DDBJ databases">
        <authorList>
            <person name="Morales-Cruz A."/>
            <person name="Amrine K.C."/>
            <person name="Cantu D."/>
        </authorList>
    </citation>
    <scope>NUCLEOTIDE SEQUENCE [LARGE SCALE GENOMIC DNA]</scope>
    <source>
        <strain evidence="8">DA912</strain>
    </source>
</reference>
<dbReference type="PANTHER" id="PTHR28605">
    <property type="entry name" value="CTF8, CHROMOSOME TRANSMISSION FIDELITY FACTOR 8 HOMOLOG (S. CEREVISIAE)"/>
    <property type="match status" value="1"/>
</dbReference>
<dbReference type="Proteomes" id="UP000034680">
    <property type="component" value="Unassembled WGS sequence"/>
</dbReference>
<protein>
    <submittedName>
        <fullName evidence="8">Putative sister chromatid cohesion protein</fullName>
    </submittedName>
</protein>
<dbReference type="OrthoDB" id="121932at2759"/>
<evidence type="ECO:0000256" key="7">
    <source>
        <dbReference type="SAM" id="MobiDB-lite"/>
    </source>
</evidence>
<comment type="caution">
    <text evidence="8">The sequence shown here is derived from an EMBL/GenBank/DDBJ whole genome shotgun (WGS) entry which is preliminary data.</text>
</comment>
<dbReference type="InterPro" id="IPR018607">
    <property type="entry name" value="Ctf8"/>
</dbReference>
<keyword evidence="9" id="KW-1185">Reference proteome</keyword>
<proteinExistence type="inferred from homology"/>
<reference evidence="8 9" key="1">
    <citation type="submission" date="2015-05" db="EMBL/GenBank/DDBJ databases">
        <title>Distinctive expansion of gene families associated with plant cell wall degradation and secondary metabolism in the genomes of grapevine trunk pathogens.</title>
        <authorList>
            <person name="Lawrence D.P."/>
            <person name="Travadon R."/>
            <person name="Rolshausen P.E."/>
            <person name="Baumgartner K."/>
        </authorList>
    </citation>
    <scope>NUCLEOTIDE SEQUENCE [LARGE SCALE GENOMIC DNA]</scope>
    <source>
        <strain evidence="8">DA912</strain>
    </source>
</reference>
<evidence type="ECO:0000313" key="8">
    <source>
        <dbReference type="EMBL" id="KKY32197.1"/>
    </source>
</evidence>
<dbReference type="EMBL" id="LCUC01000334">
    <property type="protein sequence ID" value="KKY32197.1"/>
    <property type="molecule type" value="Genomic_DNA"/>
</dbReference>